<keyword evidence="6 7" id="KW-0862">Zinc</keyword>
<keyword evidence="7" id="KW-0698">rRNA processing</keyword>
<evidence type="ECO:0000256" key="4">
    <source>
        <dbReference type="ARBA" id="ARBA00022759"/>
    </source>
</evidence>
<dbReference type="GO" id="GO:0005737">
    <property type="term" value="C:cytoplasm"/>
    <property type="evidence" value="ECO:0007669"/>
    <property type="project" value="UniProtKB-SubCell"/>
</dbReference>
<dbReference type="GO" id="GO:0004222">
    <property type="term" value="F:metalloendopeptidase activity"/>
    <property type="evidence" value="ECO:0007669"/>
    <property type="project" value="InterPro"/>
</dbReference>
<keyword evidence="7" id="KW-0963">Cytoplasm</keyword>
<comment type="similarity">
    <text evidence="1 7">Belongs to the endoribonuclease YbeY family.</text>
</comment>
<dbReference type="Pfam" id="PF02130">
    <property type="entry name" value="YbeY"/>
    <property type="match status" value="1"/>
</dbReference>
<dbReference type="InterPro" id="IPR002036">
    <property type="entry name" value="YbeY"/>
</dbReference>
<gene>
    <name evidence="7 8" type="primary">ybeY</name>
    <name evidence="8" type="ORF">QYS47_12795</name>
</gene>
<evidence type="ECO:0000256" key="5">
    <source>
        <dbReference type="ARBA" id="ARBA00022801"/>
    </source>
</evidence>
<accession>A0AA49JAN4</accession>
<feature type="binding site" evidence="7">
    <location>
        <position position="122"/>
    </location>
    <ligand>
        <name>Zn(2+)</name>
        <dbReference type="ChEBI" id="CHEBI:29105"/>
        <note>catalytic</note>
    </ligand>
</feature>
<dbReference type="PANTHER" id="PTHR46986:SF1">
    <property type="entry name" value="ENDORIBONUCLEASE YBEY, CHLOROPLASTIC"/>
    <property type="match status" value="1"/>
</dbReference>
<comment type="subcellular location">
    <subcellularLocation>
        <location evidence="7">Cytoplasm</location>
    </subcellularLocation>
</comment>
<reference evidence="8" key="1">
    <citation type="submission" date="2023-08" db="EMBL/GenBank/DDBJ databases">
        <title>Comparative genomics and taxonomic characterization of three novel marine species of genus Marivirga.</title>
        <authorList>
            <person name="Muhammad N."/>
            <person name="Kim S.-G."/>
        </authorList>
    </citation>
    <scope>NUCLEOTIDE SEQUENCE</scope>
    <source>
        <strain evidence="8">BKB1-2</strain>
    </source>
</reference>
<keyword evidence="4 7" id="KW-0255">Endonuclease</keyword>
<proteinExistence type="inferred from homology"/>
<protein>
    <recommendedName>
        <fullName evidence="7">Endoribonuclease YbeY</fullName>
        <ecNumber evidence="7">3.1.-.-</ecNumber>
    </recommendedName>
</protein>
<dbReference type="PANTHER" id="PTHR46986">
    <property type="entry name" value="ENDORIBONUCLEASE YBEY, CHLOROPLASTIC"/>
    <property type="match status" value="1"/>
</dbReference>
<keyword evidence="7" id="KW-0690">Ribosome biogenesis</keyword>
<dbReference type="GO" id="GO:0008270">
    <property type="term" value="F:zinc ion binding"/>
    <property type="evidence" value="ECO:0007669"/>
    <property type="project" value="UniProtKB-UniRule"/>
</dbReference>
<dbReference type="GO" id="GO:0006364">
    <property type="term" value="P:rRNA processing"/>
    <property type="evidence" value="ECO:0007669"/>
    <property type="project" value="UniProtKB-UniRule"/>
</dbReference>
<dbReference type="KEGG" id="marp:QYS47_12795"/>
<evidence type="ECO:0000256" key="2">
    <source>
        <dbReference type="ARBA" id="ARBA00022722"/>
    </source>
</evidence>
<dbReference type="PROSITE" id="PS01306">
    <property type="entry name" value="UPF0054"/>
    <property type="match status" value="1"/>
</dbReference>
<dbReference type="HAMAP" id="MF_00009">
    <property type="entry name" value="Endoribonucl_YbeY"/>
    <property type="match status" value="1"/>
</dbReference>
<keyword evidence="5 7" id="KW-0378">Hydrolase</keyword>
<dbReference type="InterPro" id="IPR023091">
    <property type="entry name" value="MetalPrtase_cat_dom_sf_prd"/>
</dbReference>
<dbReference type="EC" id="3.1.-.-" evidence="7"/>
<comment type="function">
    <text evidence="7">Single strand-specific metallo-endoribonuclease involved in late-stage 70S ribosome quality control and in maturation of the 3' terminus of the 16S rRNA.</text>
</comment>
<comment type="cofactor">
    <cofactor evidence="7">
        <name>Zn(2+)</name>
        <dbReference type="ChEBI" id="CHEBI:29105"/>
    </cofactor>
    <text evidence="7">Binds 1 zinc ion.</text>
</comment>
<dbReference type="AlphaFoldDB" id="A0AA49JAN4"/>
<evidence type="ECO:0000256" key="6">
    <source>
        <dbReference type="ARBA" id="ARBA00022833"/>
    </source>
</evidence>
<feature type="binding site" evidence="7">
    <location>
        <position position="116"/>
    </location>
    <ligand>
        <name>Zn(2+)</name>
        <dbReference type="ChEBI" id="CHEBI:29105"/>
        <note>catalytic</note>
    </ligand>
</feature>
<sequence length="142" mass="17047">MDNIYFFKEDCQFDLRKLKKHKKWLNQLADQYKYEIAEINYIFCSDEYLHKINLDYLDHDTYTDIITFDLNDSEEQNNLIESDIFISIDRIKENANNLKIGFEQELSRVMAHGILHLIGFKDKTEDEKSKMREAENKALELL</sequence>
<name>A0AA49JAN4_9BACT</name>
<dbReference type="Gene3D" id="3.40.390.30">
    <property type="entry name" value="Metalloproteases ('zincins'), catalytic domain"/>
    <property type="match status" value="1"/>
</dbReference>
<keyword evidence="3 7" id="KW-0479">Metal-binding</keyword>
<evidence type="ECO:0000256" key="7">
    <source>
        <dbReference type="HAMAP-Rule" id="MF_00009"/>
    </source>
</evidence>
<dbReference type="GO" id="GO:0004521">
    <property type="term" value="F:RNA endonuclease activity"/>
    <property type="evidence" value="ECO:0007669"/>
    <property type="project" value="UniProtKB-UniRule"/>
</dbReference>
<dbReference type="SUPFAM" id="SSF55486">
    <property type="entry name" value="Metalloproteases ('zincins'), catalytic domain"/>
    <property type="match status" value="1"/>
</dbReference>
<evidence type="ECO:0000256" key="1">
    <source>
        <dbReference type="ARBA" id="ARBA00010875"/>
    </source>
</evidence>
<dbReference type="RefSeq" id="WP_322347480.1">
    <property type="nucleotide sequence ID" value="NZ_CP129968.2"/>
</dbReference>
<dbReference type="EMBL" id="CP129968">
    <property type="protein sequence ID" value="WKK83163.2"/>
    <property type="molecule type" value="Genomic_DNA"/>
</dbReference>
<organism evidence="8">
    <name type="scientific">Marivirga arenosa</name>
    <dbReference type="NCBI Taxonomy" id="3059076"/>
    <lineage>
        <taxon>Bacteria</taxon>
        <taxon>Pseudomonadati</taxon>
        <taxon>Bacteroidota</taxon>
        <taxon>Cytophagia</taxon>
        <taxon>Cytophagales</taxon>
        <taxon>Marivirgaceae</taxon>
        <taxon>Marivirga</taxon>
    </lineage>
</organism>
<evidence type="ECO:0000256" key="3">
    <source>
        <dbReference type="ARBA" id="ARBA00022723"/>
    </source>
</evidence>
<dbReference type="Proteomes" id="UP001232019">
    <property type="component" value="Chromosome"/>
</dbReference>
<keyword evidence="2 7" id="KW-0540">Nuclease</keyword>
<dbReference type="NCBIfam" id="TIGR00043">
    <property type="entry name" value="rRNA maturation RNase YbeY"/>
    <property type="match status" value="1"/>
</dbReference>
<evidence type="ECO:0000313" key="8">
    <source>
        <dbReference type="EMBL" id="WKK83163.2"/>
    </source>
</evidence>
<dbReference type="InterPro" id="IPR020549">
    <property type="entry name" value="YbeY_CS"/>
</dbReference>
<feature type="binding site" evidence="7">
    <location>
        <position position="112"/>
    </location>
    <ligand>
        <name>Zn(2+)</name>
        <dbReference type="ChEBI" id="CHEBI:29105"/>
        <note>catalytic</note>
    </ligand>
</feature>